<evidence type="ECO:0000313" key="3">
    <source>
        <dbReference type="Proteomes" id="UP001055101"/>
    </source>
</evidence>
<reference evidence="2" key="1">
    <citation type="journal article" date="2021" name="Front. Microbiol.">
        <title>Comprehensive Comparative Genomics and Phenotyping of Methylobacterium Species.</title>
        <authorList>
            <person name="Alessa O."/>
            <person name="Ogura Y."/>
            <person name="Fujitani Y."/>
            <person name="Takami H."/>
            <person name="Hayashi T."/>
            <person name="Sahin N."/>
            <person name="Tani A."/>
        </authorList>
    </citation>
    <scope>NUCLEOTIDE SEQUENCE</scope>
    <source>
        <strain evidence="2">DSM 23674</strain>
    </source>
</reference>
<comment type="caution">
    <text evidence="2">The sequence shown here is derived from an EMBL/GenBank/DDBJ whole genome shotgun (WGS) entry which is preliminary data.</text>
</comment>
<dbReference type="Proteomes" id="UP001055101">
    <property type="component" value="Unassembled WGS sequence"/>
</dbReference>
<evidence type="ECO:0000313" key="2">
    <source>
        <dbReference type="EMBL" id="GJE53545.1"/>
    </source>
</evidence>
<organism evidence="2 3">
    <name type="scientific">Methylobacterium thuringiense</name>
    <dbReference type="NCBI Taxonomy" id="1003091"/>
    <lineage>
        <taxon>Bacteria</taxon>
        <taxon>Pseudomonadati</taxon>
        <taxon>Pseudomonadota</taxon>
        <taxon>Alphaproteobacteria</taxon>
        <taxon>Hyphomicrobiales</taxon>
        <taxon>Methylobacteriaceae</taxon>
        <taxon>Methylobacterium</taxon>
    </lineage>
</organism>
<accession>A0ABQ4TDU6</accession>
<name>A0ABQ4TDU6_9HYPH</name>
<proteinExistence type="predicted"/>
<feature type="compositionally biased region" description="Basic and acidic residues" evidence="1">
    <location>
        <begin position="40"/>
        <end position="61"/>
    </location>
</feature>
<dbReference type="EMBL" id="BPRA01000001">
    <property type="protein sequence ID" value="GJE53545.1"/>
    <property type="molecule type" value="Genomic_DNA"/>
</dbReference>
<reference evidence="2" key="2">
    <citation type="submission" date="2021-08" db="EMBL/GenBank/DDBJ databases">
        <authorList>
            <person name="Tani A."/>
            <person name="Ola A."/>
            <person name="Ogura Y."/>
            <person name="Katsura K."/>
            <person name="Hayashi T."/>
        </authorList>
    </citation>
    <scope>NUCLEOTIDE SEQUENCE</scope>
    <source>
        <strain evidence="2">DSM 23674</strain>
    </source>
</reference>
<evidence type="ECO:0000256" key="1">
    <source>
        <dbReference type="SAM" id="MobiDB-lite"/>
    </source>
</evidence>
<protein>
    <submittedName>
        <fullName evidence="2">Uncharacterized protein</fullName>
    </submittedName>
</protein>
<gene>
    <name evidence="2" type="ORF">EKPJFOCH_0009</name>
</gene>
<sequence length="212" mass="23581">MIAPRSERSPGTGQPCPGHASEISKRLPAWQAPFPNGAISRRERRDHSGERSVRQAERPERSAGLIVGRRLTFRAHQAAQQHEQRAGHGRVERFGPQHLVARRAETATGTIARHDDGTTIRSFSCFHDANGCFGAGSIWGCWPAMPSGTPRRMYRLHIKQFASRLSVPTPFWKSRGERGKSVLLRAPCSKAFLPIARPTSCACRRMNHPHAP</sequence>
<feature type="compositionally biased region" description="Basic and acidic residues" evidence="1">
    <location>
        <begin position="82"/>
        <end position="95"/>
    </location>
</feature>
<keyword evidence="3" id="KW-1185">Reference proteome</keyword>
<feature type="region of interest" description="Disordered" evidence="1">
    <location>
        <begin position="1"/>
        <end position="95"/>
    </location>
</feature>